<dbReference type="eggNOG" id="ENOG502QWZX">
    <property type="taxonomic scope" value="Eukaryota"/>
</dbReference>
<proteinExistence type="predicted"/>
<evidence type="ECO:0000313" key="2">
    <source>
        <dbReference type="EMBL" id="EAR93998.1"/>
    </source>
</evidence>
<dbReference type="EMBL" id="GG662718">
    <property type="protein sequence ID" value="EAR93998.1"/>
    <property type="molecule type" value="Genomic_DNA"/>
</dbReference>
<name>Q23BX0_TETTS</name>
<dbReference type="KEGG" id="tet:TTHERM_00227120"/>
<protein>
    <recommendedName>
        <fullName evidence="1">RNA polymerase sigma-70 domain-containing protein</fullName>
    </recommendedName>
</protein>
<accession>Q23BX0</accession>
<dbReference type="InterPro" id="IPR000943">
    <property type="entry name" value="RNA_pol_sigma70"/>
</dbReference>
<feature type="domain" description="RNA polymerase sigma-70" evidence="1">
    <location>
        <begin position="347"/>
        <end position="360"/>
    </location>
</feature>
<sequence>MSFDNYSLVSMEAMEADYQQISCSAQICFENYLQEGERKQIFKENLLSLSQFHSQQFDHGTLNGVKKYCSLPEFVACKYDQKSLNKKFIIKSAKIKQQQQQLIKMNDVKYLIERMKRIYQLKQLLSSNEQKAMEVESYFSSLKSKIQQNISYFDKYSSFWIKKILDNQMNKQILNHSIEYQKEIQIQNETIIEEINHIKFEVKFCLEKLRETPIFADICQKILIKLEQNKFSNKEMNQSQSDLFFTEKIYSSYEINEQEENQSQFETQDTLTCLDSEINQGELKNQQMQNFRLQVAFAGVNQQNLCQYISKQNMSLKDQKSFCEENTGIVAFSTALVLVSQKIPGIDLISLGCVGLIQSIVNFSNPHRTLSGCLREQSILMSQITVCGGLGLTGAAIGQALIPVPVLGALVGGLVMEFFGIYFSSKIKDWNISSKQQKQCNFFAENNVEVCESNLDQYYEILDIKKESLKDKIVLPNQNSLNNLLGRSSKQIQTEKTFGDIEKFQIYLLYCLSYIGNTIWKNNKEIMEEEEVFNELFELQNNLESFTEYFDFDYLSIGKNLHKIFDELKQKLSVDDIKKIIEEIDPLYINGNNLIQQQQKNSVIKYCKVEKFAQLLKEKSIDEKIIIEYLPKSIYILNSNQKLDLWCTYICIQLLNPSYVFLDIFMMKVNFQLESKNLFFLDTIDQYYPIIKEMFEEI</sequence>
<dbReference type="GeneID" id="7834009"/>
<dbReference type="HOGENOM" id="CLU_397184_0_0_1"/>
<gene>
    <name evidence="2" type="ORF">TTHERM_00227120</name>
</gene>
<dbReference type="GO" id="GO:0003700">
    <property type="term" value="F:DNA-binding transcription factor activity"/>
    <property type="evidence" value="ECO:0007669"/>
    <property type="project" value="InterPro"/>
</dbReference>
<dbReference type="AlphaFoldDB" id="Q23BX0"/>
<reference evidence="3" key="1">
    <citation type="journal article" date="2006" name="PLoS Biol.">
        <title>Macronuclear genome sequence of the ciliate Tetrahymena thermophila, a model eukaryote.</title>
        <authorList>
            <person name="Eisen J.A."/>
            <person name="Coyne R.S."/>
            <person name="Wu M."/>
            <person name="Wu D."/>
            <person name="Thiagarajan M."/>
            <person name="Wortman J.R."/>
            <person name="Badger J.H."/>
            <person name="Ren Q."/>
            <person name="Amedeo P."/>
            <person name="Jones K.M."/>
            <person name="Tallon L.J."/>
            <person name="Delcher A.L."/>
            <person name="Salzberg S.L."/>
            <person name="Silva J.C."/>
            <person name="Haas B.J."/>
            <person name="Majoros W.H."/>
            <person name="Farzad M."/>
            <person name="Carlton J.M."/>
            <person name="Smith R.K. Jr."/>
            <person name="Garg J."/>
            <person name="Pearlman R.E."/>
            <person name="Karrer K.M."/>
            <person name="Sun L."/>
            <person name="Manning G."/>
            <person name="Elde N.C."/>
            <person name="Turkewitz A.P."/>
            <person name="Asai D.J."/>
            <person name="Wilkes D.E."/>
            <person name="Wang Y."/>
            <person name="Cai H."/>
            <person name="Collins K."/>
            <person name="Stewart B.A."/>
            <person name="Lee S.R."/>
            <person name="Wilamowska K."/>
            <person name="Weinberg Z."/>
            <person name="Ruzzo W.L."/>
            <person name="Wloga D."/>
            <person name="Gaertig J."/>
            <person name="Frankel J."/>
            <person name="Tsao C.-C."/>
            <person name="Gorovsky M.A."/>
            <person name="Keeling P.J."/>
            <person name="Waller R.F."/>
            <person name="Patron N.J."/>
            <person name="Cherry J.M."/>
            <person name="Stover N.A."/>
            <person name="Krieger C.J."/>
            <person name="del Toro C."/>
            <person name="Ryder H.F."/>
            <person name="Williamson S.C."/>
            <person name="Barbeau R.A."/>
            <person name="Hamilton E.P."/>
            <person name="Orias E."/>
        </authorList>
    </citation>
    <scope>NUCLEOTIDE SEQUENCE [LARGE SCALE GENOMIC DNA]</scope>
    <source>
        <strain evidence="3">SB210</strain>
    </source>
</reference>
<dbReference type="PROSITE" id="PS00715">
    <property type="entry name" value="SIGMA70_1"/>
    <property type="match status" value="1"/>
</dbReference>
<organism evidence="2 3">
    <name type="scientific">Tetrahymena thermophila (strain SB210)</name>
    <dbReference type="NCBI Taxonomy" id="312017"/>
    <lineage>
        <taxon>Eukaryota</taxon>
        <taxon>Sar</taxon>
        <taxon>Alveolata</taxon>
        <taxon>Ciliophora</taxon>
        <taxon>Intramacronucleata</taxon>
        <taxon>Oligohymenophorea</taxon>
        <taxon>Hymenostomatida</taxon>
        <taxon>Tetrahymenina</taxon>
        <taxon>Tetrahymenidae</taxon>
        <taxon>Tetrahymena</taxon>
    </lineage>
</organism>
<dbReference type="Proteomes" id="UP000009168">
    <property type="component" value="Unassembled WGS sequence"/>
</dbReference>
<keyword evidence="3" id="KW-1185">Reference proteome</keyword>
<dbReference type="RefSeq" id="XP_001014243.1">
    <property type="nucleotide sequence ID" value="XM_001014243.3"/>
</dbReference>
<dbReference type="InParanoid" id="Q23BX0"/>
<evidence type="ECO:0000259" key="1">
    <source>
        <dbReference type="PROSITE" id="PS00715"/>
    </source>
</evidence>
<evidence type="ECO:0000313" key="3">
    <source>
        <dbReference type="Proteomes" id="UP000009168"/>
    </source>
</evidence>
<dbReference type="GO" id="GO:0006352">
    <property type="term" value="P:DNA-templated transcription initiation"/>
    <property type="evidence" value="ECO:0007669"/>
    <property type="project" value="InterPro"/>
</dbReference>